<dbReference type="InterPro" id="IPR000571">
    <property type="entry name" value="Znf_CCCH"/>
</dbReference>
<keyword evidence="1" id="KW-0862">Zinc</keyword>
<accession>A0A0H2R6P9</accession>
<dbReference type="OrthoDB" id="2270193at2759"/>
<keyword evidence="1" id="KW-0863">Zinc-finger</keyword>
<feature type="compositionally biased region" description="Polar residues" evidence="2">
    <location>
        <begin position="33"/>
        <end position="47"/>
    </location>
</feature>
<proteinExistence type="predicted"/>
<feature type="compositionally biased region" description="Polar residues" evidence="2">
    <location>
        <begin position="161"/>
        <end position="176"/>
    </location>
</feature>
<dbReference type="GO" id="GO:0008270">
    <property type="term" value="F:zinc ion binding"/>
    <property type="evidence" value="ECO:0007669"/>
    <property type="project" value="UniProtKB-KW"/>
</dbReference>
<dbReference type="Proteomes" id="UP000053477">
    <property type="component" value="Unassembled WGS sequence"/>
</dbReference>
<feature type="domain" description="C3H1-type" evidence="3">
    <location>
        <begin position="230"/>
        <end position="258"/>
    </location>
</feature>
<dbReference type="PROSITE" id="PS50103">
    <property type="entry name" value="ZF_C3H1"/>
    <property type="match status" value="2"/>
</dbReference>
<feature type="domain" description="C3H1-type" evidence="3">
    <location>
        <begin position="189"/>
        <end position="218"/>
    </location>
</feature>
<gene>
    <name evidence="4" type="ORF">SCHPADRAFT_932400</name>
</gene>
<name>A0A0H2R6P9_9AGAM</name>
<evidence type="ECO:0000259" key="3">
    <source>
        <dbReference type="PROSITE" id="PS50103"/>
    </source>
</evidence>
<feature type="region of interest" description="Disordered" evidence="2">
    <location>
        <begin position="30"/>
        <end position="76"/>
    </location>
</feature>
<dbReference type="PANTHER" id="PTHR37543">
    <property type="entry name" value="CCCH ZINC FINGER DNA BINDING PROTEIN (AFU_ORTHOLOGUE AFUA_5G12760)"/>
    <property type="match status" value="1"/>
</dbReference>
<evidence type="ECO:0000256" key="1">
    <source>
        <dbReference type="PROSITE-ProRule" id="PRU00723"/>
    </source>
</evidence>
<protein>
    <recommendedName>
        <fullName evidence="3">C3H1-type domain-containing protein</fullName>
    </recommendedName>
</protein>
<evidence type="ECO:0000313" key="5">
    <source>
        <dbReference type="Proteomes" id="UP000053477"/>
    </source>
</evidence>
<feature type="region of interest" description="Disordered" evidence="2">
    <location>
        <begin position="102"/>
        <end position="125"/>
    </location>
</feature>
<evidence type="ECO:0000256" key="2">
    <source>
        <dbReference type="SAM" id="MobiDB-lite"/>
    </source>
</evidence>
<dbReference type="InParanoid" id="A0A0H2R6P9"/>
<feature type="compositionally biased region" description="Pro residues" evidence="2">
    <location>
        <begin position="51"/>
        <end position="62"/>
    </location>
</feature>
<feature type="zinc finger region" description="C3H1-type" evidence="1">
    <location>
        <begin position="189"/>
        <end position="218"/>
    </location>
</feature>
<organism evidence="4 5">
    <name type="scientific">Schizopora paradoxa</name>
    <dbReference type="NCBI Taxonomy" id="27342"/>
    <lineage>
        <taxon>Eukaryota</taxon>
        <taxon>Fungi</taxon>
        <taxon>Dikarya</taxon>
        <taxon>Basidiomycota</taxon>
        <taxon>Agaricomycotina</taxon>
        <taxon>Agaricomycetes</taxon>
        <taxon>Hymenochaetales</taxon>
        <taxon>Schizoporaceae</taxon>
        <taxon>Schizopora</taxon>
    </lineage>
</organism>
<feature type="region of interest" description="Disordered" evidence="2">
    <location>
        <begin position="148"/>
        <end position="176"/>
    </location>
</feature>
<dbReference type="AlphaFoldDB" id="A0A0H2R6P9"/>
<dbReference type="STRING" id="27342.A0A0H2R6P9"/>
<keyword evidence="5" id="KW-1185">Reference proteome</keyword>
<dbReference type="PANTHER" id="PTHR37543:SF1">
    <property type="entry name" value="CCCH ZINC FINGER DNA BINDING PROTEIN (AFU_ORTHOLOGUE AFUA_5G12760)"/>
    <property type="match status" value="1"/>
</dbReference>
<dbReference type="EMBL" id="KQ086135">
    <property type="protein sequence ID" value="KLO07519.1"/>
    <property type="molecule type" value="Genomic_DNA"/>
</dbReference>
<sequence length="284" mass="30707">MASEVEKLQLPSLVIPGLFIPEKIVIQTRPRTDSAQTSPGLIKNNANGELGPPPGLPSPPLPMLSAGGSDGARTPESLAYEELPPYKPQQHDHVDTVKIEGTVTPVRRGSPPTGCPTPPPEGQQQQRVVLGKGTGGGPVSYRNIVQNSHPAVGNDKDQRIQTKQQNGNTNSVSVQPRQRRINPDIPLHAHDPPPCNLFYLAANGCKHGADCRFGHEYILDADDYVTLQRNAKKIPCPIANRGEACLFGDGCCYGHSCPFRSRCMYAKQGKCKFSGPNMHRDISA</sequence>
<reference evidence="4 5" key="1">
    <citation type="submission" date="2015-04" db="EMBL/GenBank/DDBJ databases">
        <title>Complete genome sequence of Schizopora paradoxa KUC8140, a cosmopolitan wood degrader in East Asia.</title>
        <authorList>
            <consortium name="DOE Joint Genome Institute"/>
            <person name="Min B."/>
            <person name="Park H."/>
            <person name="Jang Y."/>
            <person name="Kim J.-J."/>
            <person name="Kim K.H."/>
            <person name="Pangilinan J."/>
            <person name="Lipzen A."/>
            <person name="Riley R."/>
            <person name="Grigoriev I.V."/>
            <person name="Spatafora J.W."/>
            <person name="Choi I.-G."/>
        </authorList>
    </citation>
    <scope>NUCLEOTIDE SEQUENCE [LARGE SCALE GENOMIC DNA]</scope>
    <source>
        <strain evidence="4 5">KUC8140</strain>
    </source>
</reference>
<evidence type="ECO:0000313" key="4">
    <source>
        <dbReference type="EMBL" id="KLO07519.1"/>
    </source>
</evidence>
<keyword evidence="1" id="KW-0479">Metal-binding</keyword>
<feature type="zinc finger region" description="C3H1-type" evidence="1">
    <location>
        <begin position="230"/>
        <end position="258"/>
    </location>
</feature>